<dbReference type="InterPro" id="IPR036291">
    <property type="entry name" value="NAD(P)-bd_dom_sf"/>
</dbReference>
<gene>
    <name evidence="3" type="ORF">H9698_10005</name>
</gene>
<dbReference type="SUPFAM" id="SSF55347">
    <property type="entry name" value="Glyceraldehyde-3-phosphate dehydrogenase-like, C-terminal domain"/>
    <property type="match status" value="1"/>
</dbReference>
<dbReference type="SUPFAM" id="SSF51735">
    <property type="entry name" value="NAD(P)-binding Rossmann-fold domains"/>
    <property type="match status" value="1"/>
</dbReference>
<reference evidence="3" key="2">
    <citation type="submission" date="2021-04" db="EMBL/GenBank/DDBJ databases">
        <authorList>
            <person name="Gilroy R."/>
        </authorList>
    </citation>
    <scope>NUCLEOTIDE SEQUENCE</scope>
    <source>
        <strain evidence="3">5933</strain>
    </source>
</reference>
<dbReference type="Pfam" id="PF22725">
    <property type="entry name" value="GFO_IDH_MocA_C3"/>
    <property type="match status" value="1"/>
</dbReference>
<feature type="domain" description="GFO/IDH/MocA-like oxidoreductase" evidence="2">
    <location>
        <begin position="134"/>
        <end position="299"/>
    </location>
</feature>
<evidence type="ECO:0000259" key="1">
    <source>
        <dbReference type="Pfam" id="PF01408"/>
    </source>
</evidence>
<evidence type="ECO:0000313" key="3">
    <source>
        <dbReference type="EMBL" id="HJC73105.1"/>
    </source>
</evidence>
<sequence length="387" mass="43371">MKRLGFIGYGLRSETMMKAFSGIAADIEVAAIADPNWEALKPSLAADSRFQNTVYYEDAEQMLNNQPLDGVFIGTRCNLHARYAQMVLEKSIPLFLEKPVCINEEQYLALCKAGAKTNTPPVVVSFPLRFTCIVQHMKHLVDSGVLGDIVTVQAINNVPYGSVYYHSWYRNPDLTGGLFLQKATHDIDYITYILGKHPVKVAAQTAKMHFKGERRENLRCKDCSEYHSCPESSFVVKHYQKSEPSGEWCCFAKDTGNEDVGAALFQCEDGTIISYHQVFLVKNNAGRRGARFIGTKASAEFDFYTFELKVDYYDGKHTAIHQFEYPKGLYHFGGDEELAKEFMAVLNGSPSSVDLKEGLFSAGACLAAKKSACLQREVPISYEWIHP</sequence>
<feature type="domain" description="Gfo/Idh/MocA-like oxidoreductase N-terminal" evidence="1">
    <location>
        <begin position="3"/>
        <end position="118"/>
    </location>
</feature>
<dbReference type="Gene3D" id="3.30.360.10">
    <property type="entry name" value="Dihydrodipicolinate Reductase, domain 2"/>
    <property type="match status" value="1"/>
</dbReference>
<dbReference type="Pfam" id="PF01408">
    <property type="entry name" value="GFO_IDH_MocA"/>
    <property type="match status" value="1"/>
</dbReference>
<dbReference type="InterPro" id="IPR051450">
    <property type="entry name" value="Gfo/Idh/MocA_Oxidoreductases"/>
</dbReference>
<comment type="caution">
    <text evidence="3">The sequence shown here is derived from an EMBL/GenBank/DDBJ whole genome shotgun (WGS) entry which is preliminary data.</text>
</comment>
<dbReference type="EMBL" id="DWWA01000051">
    <property type="protein sequence ID" value="HJC73105.1"/>
    <property type="molecule type" value="Genomic_DNA"/>
</dbReference>
<dbReference type="PANTHER" id="PTHR43377:SF2">
    <property type="entry name" value="BINDING ROSSMANN FOLD OXIDOREDUCTASE, PUTATIVE (AFU_ORTHOLOGUE AFUA_4G00560)-RELATED"/>
    <property type="match status" value="1"/>
</dbReference>
<dbReference type="Gene3D" id="3.40.50.720">
    <property type="entry name" value="NAD(P)-binding Rossmann-like Domain"/>
    <property type="match status" value="1"/>
</dbReference>
<dbReference type="Proteomes" id="UP000823918">
    <property type="component" value="Unassembled WGS sequence"/>
</dbReference>
<protein>
    <submittedName>
        <fullName evidence="3">Gfo/Idh/MocA family oxidoreductase</fullName>
    </submittedName>
</protein>
<reference evidence="3" key="1">
    <citation type="journal article" date="2021" name="PeerJ">
        <title>Extensive microbial diversity within the chicken gut microbiome revealed by metagenomics and culture.</title>
        <authorList>
            <person name="Gilroy R."/>
            <person name="Ravi A."/>
            <person name="Getino M."/>
            <person name="Pursley I."/>
            <person name="Horton D.L."/>
            <person name="Alikhan N.F."/>
            <person name="Baker D."/>
            <person name="Gharbi K."/>
            <person name="Hall N."/>
            <person name="Watson M."/>
            <person name="Adriaenssens E.M."/>
            <person name="Foster-Nyarko E."/>
            <person name="Jarju S."/>
            <person name="Secka A."/>
            <person name="Antonio M."/>
            <person name="Oren A."/>
            <person name="Chaudhuri R.R."/>
            <person name="La Ragione R."/>
            <person name="Hildebrand F."/>
            <person name="Pallen M.J."/>
        </authorList>
    </citation>
    <scope>NUCLEOTIDE SEQUENCE</scope>
    <source>
        <strain evidence="3">5933</strain>
    </source>
</reference>
<evidence type="ECO:0000259" key="2">
    <source>
        <dbReference type="Pfam" id="PF22725"/>
    </source>
</evidence>
<accession>A0A9D2TJZ4</accession>
<dbReference type="PANTHER" id="PTHR43377">
    <property type="entry name" value="BILIVERDIN REDUCTASE A"/>
    <property type="match status" value="1"/>
</dbReference>
<dbReference type="GO" id="GO:0000166">
    <property type="term" value="F:nucleotide binding"/>
    <property type="evidence" value="ECO:0007669"/>
    <property type="project" value="InterPro"/>
</dbReference>
<evidence type="ECO:0000313" key="4">
    <source>
        <dbReference type="Proteomes" id="UP000823918"/>
    </source>
</evidence>
<dbReference type="InterPro" id="IPR000683">
    <property type="entry name" value="Gfo/Idh/MocA-like_OxRdtase_N"/>
</dbReference>
<name>A0A9D2TJZ4_9FIRM</name>
<dbReference type="AlphaFoldDB" id="A0A9D2TJZ4"/>
<dbReference type="InterPro" id="IPR055170">
    <property type="entry name" value="GFO_IDH_MocA-like_dom"/>
</dbReference>
<proteinExistence type="predicted"/>
<organism evidence="3 4">
    <name type="scientific">Candidatus Ruthenibacterium merdavium</name>
    <dbReference type="NCBI Taxonomy" id="2838752"/>
    <lineage>
        <taxon>Bacteria</taxon>
        <taxon>Bacillati</taxon>
        <taxon>Bacillota</taxon>
        <taxon>Clostridia</taxon>
        <taxon>Eubacteriales</taxon>
        <taxon>Oscillospiraceae</taxon>
        <taxon>Ruthenibacterium</taxon>
    </lineage>
</organism>